<keyword evidence="2" id="KW-0732">Signal</keyword>
<gene>
    <name evidence="3" type="ORF">RUN215_v1_650077</name>
</gene>
<sequence>MAACQEIPMNALRLVCAALAGLLAVAACTTSGDMAPSSSSSGTSTRGAQGMGSGYTRGGGGGGGGGGY</sequence>
<evidence type="ECO:0008006" key="4">
    <source>
        <dbReference type="Google" id="ProtNLM"/>
    </source>
</evidence>
<feature type="signal peptide" evidence="2">
    <location>
        <begin position="1"/>
        <end position="26"/>
    </location>
</feature>
<protein>
    <recommendedName>
        <fullName evidence="4">Lipoprotein</fullName>
    </recommendedName>
</protein>
<name>A0A0S4WWV4_RALSL</name>
<organism evidence="3">
    <name type="scientific">Ralstonia solanacearum</name>
    <name type="common">Pseudomonas solanacearum</name>
    <dbReference type="NCBI Taxonomy" id="305"/>
    <lineage>
        <taxon>Bacteria</taxon>
        <taxon>Pseudomonadati</taxon>
        <taxon>Pseudomonadota</taxon>
        <taxon>Betaproteobacteria</taxon>
        <taxon>Burkholderiales</taxon>
        <taxon>Burkholderiaceae</taxon>
        <taxon>Ralstonia</taxon>
        <taxon>Ralstonia solanacearum species complex</taxon>
    </lineage>
</organism>
<reference evidence="3" key="1">
    <citation type="submission" date="2015-10" db="EMBL/GenBank/DDBJ databases">
        <authorList>
            <person name="Gilbert D.G."/>
        </authorList>
    </citation>
    <scope>NUCLEOTIDE SEQUENCE</scope>
    <source>
        <strain evidence="3">Phyl III-seqv23</strain>
    </source>
</reference>
<feature type="compositionally biased region" description="Low complexity" evidence="1">
    <location>
        <begin position="31"/>
        <end position="48"/>
    </location>
</feature>
<accession>A0A0S4WWV4</accession>
<dbReference type="EMBL" id="LN899820">
    <property type="protein sequence ID" value="CUV56082.1"/>
    <property type="molecule type" value="Genomic_DNA"/>
</dbReference>
<proteinExistence type="predicted"/>
<evidence type="ECO:0000313" key="3">
    <source>
        <dbReference type="EMBL" id="CUV56082.1"/>
    </source>
</evidence>
<feature type="compositionally biased region" description="Gly residues" evidence="1">
    <location>
        <begin position="49"/>
        <end position="68"/>
    </location>
</feature>
<dbReference type="AlphaFoldDB" id="A0A0S4WWV4"/>
<evidence type="ECO:0000256" key="2">
    <source>
        <dbReference type="SAM" id="SignalP"/>
    </source>
</evidence>
<feature type="chain" id="PRO_5006629610" description="Lipoprotein" evidence="2">
    <location>
        <begin position="27"/>
        <end position="68"/>
    </location>
</feature>
<feature type="region of interest" description="Disordered" evidence="1">
    <location>
        <begin position="31"/>
        <end position="68"/>
    </location>
</feature>
<evidence type="ECO:0000256" key="1">
    <source>
        <dbReference type="SAM" id="MobiDB-lite"/>
    </source>
</evidence>